<organism evidence="1 2">
    <name type="scientific">Longibacter salinarum</name>
    <dbReference type="NCBI Taxonomy" id="1850348"/>
    <lineage>
        <taxon>Bacteria</taxon>
        <taxon>Pseudomonadati</taxon>
        <taxon>Rhodothermota</taxon>
        <taxon>Rhodothermia</taxon>
        <taxon>Rhodothermales</taxon>
        <taxon>Salisaetaceae</taxon>
        <taxon>Longibacter</taxon>
    </lineage>
</organism>
<name>A0A2A8CV14_9BACT</name>
<keyword evidence="2" id="KW-1185">Reference proteome</keyword>
<reference evidence="1 2" key="1">
    <citation type="submission" date="2017-10" db="EMBL/GenBank/DDBJ databases">
        <title>Draft genome of Longibacter Salinarum.</title>
        <authorList>
            <person name="Goh K.M."/>
            <person name="Shamsir M.S."/>
            <person name="Lim S.W."/>
        </authorList>
    </citation>
    <scope>NUCLEOTIDE SEQUENCE [LARGE SCALE GENOMIC DNA]</scope>
    <source>
        <strain evidence="1 2">KCTC 52045</strain>
    </source>
</reference>
<gene>
    <name evidence="1" type="ORF">CRI94_13475</name>
</gene>
<comment type="caution">
    <text evidence="1">The sequence shown here is derived from an EMBL/GenBank/DDBJ whole genome shotgun (WGS) entry which is preliminary data.</text>
</comment>
<protein>
    <submittedName>
        <fullName evidence="1">Uncharacterized protein</fullName>
    </submittedName>
</protein>
<proteinExistence type="predicted"/>
<sequence>MASRDTLCVEFSAETTEWLAETAEACNTTPEDVVRLLVIAPVFMENQEEDTDHALGNMPDAVGDSGKTQVLIREALSKIYDVTQRQALDNQAIRKEVRSMFEMMDEA</sequence>
<evidence type="ECO:0000313" key="1">
    <source>
        <dbReference type="EMBL" id="PEN12532.1"/>
    </source>
</evidence>
<evidence type="ECO:0000313" key="2">
    <source>
        <dbReference type="Proteomes" id="UP000220102"/>
    </source>
</evidence>
<dbReference type="Proteomes" id="UP000220102">
    <property type="component" value="Unassembled WGS sequence"/>
</dbReference>
<accession>A0A2A8CV14</accession>
<dbReference type="EMBL" id="PDEQ01000007">
    <property type="protein sequence ID" value="PEN12532.1"/>
    <property type="molecule type" value="Genomic_DNA"/>
</dbReference>
<dbReference type="AlphaFoldDB" id="A0A2A8CV14"/>
<dbReference type="RefSeq" id="WP_098076749.1">
    <property type="nucleotide sequence ID" value="NZ_PDEQ01000007.1"/>
</dbReference>